<keyword evidence="3" id="KW-1185">Reference proteome</keyword>
<name>A0A5C6U453_9BURK</name>
<sequence length="66" mass="6921">MRPASTLELDVIAEGVETAAQSEALRAAGCRVMQGYLYARPLAPAEAARWLDRAGPGPAGVLKLRG</sequence>
<dbReference type="Proteomes" id="UP000321832">
    <property type="component" value="Unassembled WGS sequence"/>
</dbReference>
<dbReference type="SUPFAM" id="SSF141868">
    <property type="entry name" value="EAL domain-like"/>
    <property type="match status" value="1"/>
</dbReference>
<feature type="domain" description="EAL" evidence="1">
    <location>
        <begin position="1"/>
        <end position="55"/>
    </location>
</feature>
<evidence type="ECO:0000313" key="3">
    <source>
        <dbReference type="Proteomes" id="UP000321832"/>
    </source>
</evidence>
<dbReference type="Pfam" id="PF00563">
    <property type="entry name" value="EAL"/>
    <property type="match status" value="1"/>
</dbReference>
<comment type="caution">
    <text evidence="2">The sequence shown here is derived from an EMBL/GenBank/DDBJ whole genome shotgun (WGS) entry which is preliminary data.</text>
</comment>
<dbReference type="PROSITE" id="PS50883">
    <property type="entry name" value="EAL"/>
    <property type="match status" value="1"/>
</dbReference>
<dbReference type="PANTHER" id="PTHR33121">
    <property type="entry name" value="CYCLIC DI-GMP PHOSPHODIESTERASE PDEF"/>
    <property type="match status" value="1"/>
</dbReference>
<evidence type="ECO:0000313" key="2">
    <source>
        <dbReference type="EMBL" id="TXC67579.1"/>
    </source>
</evidence>
<accession>A0A5C6U453</accession>
<dbReference type="AlphaFoldDB" id="A0A5C6U453"/>
<gene>
    <name evidence="2" type="ORF">FSC37_20005</name>
</gene>
<proteinExistence type="predicted"/>
<dbReference type="InterPro" id="IPR001633">
    <property type="entry name" value="EAL_dom"/>
</dbReference>
<dbReference type="EMBL" id="VOPW01000001">
    <property type="protein sequence ID" value="TXC67579.1"/>
    <property type="molecule type" value="Genomic_DNA"/>
</dbReference>
<organism evidence="2 3">
    <name type="scientific">Piscinibacter aquaticus</name>
    <dbReference type="NCBI Taxonomy" id="392597"/>
    <lineage>
        <taxon>Bacteria</taxon>
        <taxon>Pseudomonadati</taxon>
        <taxon>Pseudomonadota</taxon>
        <taxon>Betaproteobacteria</taxon>
        <taxon>Burkholderiales</taxon>
        <taxon>Sphaerotilaceae</taxon>
        <taxon>Piscinibacter</taxon>
    </lineage>
</organism>
<dbReference type="InterPro" id="IPR050706">
    <property type="entry name" value="Cyclic-di-GMP_PDE-like"/>
</dbReference>
<reference evidence="2 3" key="1">
    <citation type="submission" date="2019-08" db="EMBL/GenBank/DDBJ databases">
        <authorList>
            <person name="Khan S.A."/>
            <person name="Jeon C.O."/>
            <person name="Jeong S.E."/>
        </authorList>
    </citation>
    <scope>NUCLEOTIDE SEQUENCE [LARGE SCALE GENOMIC DNA]</scope>
    <source>
        <strain evidence="3">IMCC1728</strain>
    </source>
</reference>
<dbReference type="InterPro" id="IPR035919">
    <property type="entry name" value="EAL_sf"/>
</dbReference>
<dbReference type="Gene3D" id="3.20.20.450">
    <property type="entry name" value="EAL domain"/>
    <property type="match status" value="1"/>
</dbReference>
<evidence type="ECO:0000259" key="1">
    <source>
        <dbReference type="PROSITE" id="PS50883"/>
    </source>
</evidence>
<dbReference type="GO" id="GO:0071111">
    <property type="term" value="F:cyclic-guanylate-specific phosphodiesterase activity"/>
    <property type="evidence" value="ECO:0007669"/>
    <property type="project" value="InterPro"/>
</dbReference>
<protein>
    <submittedName>
        <fullName evidence="2">EAL domain-containing protein</fullName>
    </submittedName>
</protein>
<dbReference type="PANTHER" id="PTHR33121:SF70">
    <property type="entry name" value="SIGNALING PROTEIN YKOW"/>
    <property type="match status" value="1"/>
</dbReference>